<proteinExistence type="predicted"/>
<dbReference type="EMBL" id="QXGE01000562">
    <property type="protein sequence ID" value="KAE9308964.1"/>
    <property type="molecule type" value="Genomic_DNA"/>
</dbReference>
<keyword evidence="12" id="KW-1185">Reference proteome</keyword>
<dbReference type="EMBL" id="QXGF01000660">
    <property type="protein sequence ID" value="KAE8937137.1"/>
    <property type="molecule type" value="Genomic_DNA"/>
</dbReference>
<dbReference type="Proteomes" id="UP000441208">
    <property type="component" value="Unassembled WGS sequence"/>
</dbReference>
<evidence type="ECO:0000313" key="12">
    <source>
        <dbReference type="Proteomes" id="UP000433483"/>
    </source>
</evidence>
<sequence>MLDEPEPLHPPPGAGHCCLRIGSSAFGLLAG</sequence>
<reference evidence="11 12" key="1">
    <citation type="submission" date="2018-08" db="EMBL/GenBank/DDBJ databases">
        <title>Genomic investigation of the strawberry pathogen Phytophthora fragariae indicates pathogenicity is determined by transcriptional variation in three key races.</title>
        <authorList>
            <person name="Adams T.M."/>
            <person name="Armitage A.D."/>
            <person name="Sobczyk M.K."/>
            <person name="Bates H.J."/>
            <person name="Dunwell J.M."/>
            <person name="Nellist C.F."/>
            <person name="Harrison R.J."/>
        </authorList>
    </citation>
    <scope>NUCLEOTIDE SEQUENCE [LARGE SCALE GENOMIC DNA]</scope>
    <source>
        <strain evidence="9 13">A4</strain>
        <strain evidence="7 14">BC-1</strain>
        <strain evidence="8 18">BC-23</strain>
        <strain evidence="6 12">NOV-27</strain>
        <strain evidence="5 15">NOV-5</strain>
        <strain evidence="4 16">NOV-71</strain>
        <strain evidence="10 19">NOV-77</strain>
        <strain evidence="1 11">NOV-9</strain>
        <strain evidence="3 20">ONT-3</strain>
        <strain evidence="2 17">SCRP245</strain>
    </source>
</reference>
<dbReference type="Proteomes" id="UP000440732">
    <property type="component" value="Unassembled WGS sequence"/>
</dbReference>
<dbReference type="EMBL" id="QXGB01000588">
    <property type="protein sequence ID" value="KAE9209847.1"/>
    <property type="molecule type" value="Genomic_DNA"/>
</dbReference>
<protein>
    <submittedName>
        <fullName evidence="4">Uncharacterized protein</fullName>
    </submittedName>
</protein>
<dbReference type="Proteomes" id="UP000440367">
    <property type="component" value="Unassembled WGS sequence"/>
</dbReference>
<evidence type="ECO:0000313" key="15">
    <source>
        <dbReference type="Proteomes" id="UP000440732"/>
    </source>
</evidence>
<evidence type="ECO:0000313" key="13">
    <source>
        <dbReference type="Proteomes" id="UP000437068"/>
    </source>
</evidence>
<evidence type="ECO:0000313" key="19">
    <source>
        <dbReference type="Proteomes" id="UP000486351"/>
    </source>
</evidence>
<evidence type="ECO:0000313" key="9">
    <source>
        <dbReference type="EMBL" id="KAE9308964.1"/>
    </source>
</evidence>
<dbReference type="EMBL" id="QXGA01000561">
    <property type="protein sequence ID" value="KAE9144151.1"/>
    <property type="molecule type" value="Genomic_DNA"/>
</dbReference>
<dbReference type="Proteomes" id="UP000486351">
    <property type="component" value="Unassembled WGS sequence"/>
</dbReference>
<dbReference type="Proteomes" id="UP000429523">
    <property type="component" value="Unassembled WGS sequence"/>
</dbReference>
<dbReference type="EMBL" id="QXFZ01000604">
    <property type="protein sequence ID" value="KAE9110505.1"/>
    <property type="molecule type" value="Genomic_DNA"/>
</dbReference>
<dbReference type="EMBL" id="QXFY01000569">
    <property type="protein sequence ID" value="KAE9340759.1"/>
    <property type="molecule type" value="Genomic_DNA"/>
</dbReference>
<dbReference type="EMBL" id="QXFX01000591">
    <property type="protein sequence ID" value="KAE9110191.1"/>
    <property type="molecule type" value="Genomic_DNA"/>
</dbReference>
<dbReference type="Proteomes" id="UP000437068">
    <property type="component" value="Unassembled WGS sequence"/>
</dbReference>
<accession>A0A6A3S5Q4</accession>
<dbReference type="Proteomes" id="UP000433483">
    <property type="component" value="Unassembled WGS sequence"/>
</dbReference>
<evidence type="ECO:0000313" key="2">
    <source>
        <dbReference type="EMBL" id="KAE9023654.1"/>
    </source>
</evidence>
<dbReference type="AlphaFoldDB" id="A0A6A3S5Q4"/>
<evidence type="ECO:0000313" key="5">
    <source>
        <dbReference type="EMBL" id="KAE9144151.1"/>
    </source>
</evidence>
<evidence type="ECO:0000313" key="20">
    <source>
        <dbReference type="Proteomes" id="UP000488956"/>
    </source>
</evidence>
<organism evidence="4 16">
    <name type="scientific">Phytophthora fragariae</name>
    <dbReference type="NCBI Taxonomy" id="53985"/>
    <lineage>
        <taxon>Eukaryota</taxon>
        <taxon>Sar</taxon>
        <taxon>Stramenopiles</taxon>
        <taxon>Oomycota</taxon>
        <taxon>Peronosporomycetes</taxon>
        <taxon>Peronosporales</taxon>
        <taxon>Peronosporaceae</taxon>
        <taxon>Phytophthora</taxon>
    </lineage>
</organism>
<dbReference type="Proteomes" id="UP000460718">
    <property type="component" value="Unassembled WGS sequence"/>
</dbReference>
<evidence type="ECO:0000313" key="17">
    <source>
        <dbReference type="Proteomes" id="UP000460718"/>
    </source>
</evidence>
<evidence type="ECO:0000313" key="6">
    <source>
        <dbReference type="EMBL" id="KAE9209847.1"/>
    </source>
</evidence>
<evidence type="ECO:0000313" key="8">
    <source>
        <dbReference type="EMBL" id="KAE9248082.1"/>
    </source>
</evidence>
<name>A0A6A3S5Q4_9STRA</name>
<dbReference type="Proteomes" id="UP000476176">
    <property type="component" value="Unassembled WGS sequence"/>
</dbReference>
<dbReference type="EMBL" id="QXFW01000134">
    <property type="protein sequence ID" value="KAE9023654.1"/>
    <property type="molecule type" value="Genomic_DNA"/>
</dbReference>
<evidence type="ECO:0000313" key="3">
    <source>
        <dbReference type="EMBL" id="KAE9110191.1"/>
    </source>
</evidence>
<gene>
    <name evidence="9" type="ORF">PF001_g10905</name>
    <name evidence="7" type="ORF">PF002_g13436</name>
    <name evidence="8" type="ORF">PF004_g4022</name>
    <name evidence="6" type="ORF">PF005_g11674</name>
    <name evidence="5" type="ORF">PF006_g10883</name>
    <name evidence="4" type="ORF">PF007_g11840</name>
    <name evidence="10" type="ORF">PF008_g10963</name>
    <name evidence="1" type="ORF">PF009_g12957</name>
    <name evidence="3" type="ORF">PF010_g11258</name>
    <name evidence="2" type="ORF">PF011_g3879</name>
</gene>
<evidence type="ECO:0000313" key="18">
    <source>
        <dbReference type="Proteomes" id="UP000476176"/>
    </source>
</evidence>
<evidence type="ECO:0000313" key="1">
    <source>
        <dbReference type="EMBL" id="KAE8937137.1"/>
    </source>
</evidence>
<evidence type="ECO:0000313" key="11">
    <source>
        <dbReference type="Proteomes" id="UP000429523"/>
    </source>
</evidence>
<evidence type="ECO:0000313" key="16">
    <source>
        <dbReference type="Proteomes" id="UP000441208"/>
    </source>
</evidence>
<evidence type="ECO:0000313" key="10">
    <source>
        <dbReference type="EMBL" id="KAE9340759.1"/>
    </source>
</evidence>
<evidence type="ECO:0000313" key="4">
    <source>
        <dbReference type="EMBL" id="KAE9110505.1"/>
    </source>
</evidence>
<comment type="caution">
    <text evidence="4">The sequence shown here is derived from an EMBL/GenBank/DDBJ whole genome shotgun (WGS) entry which is preliminary data.</text>
</comment>
<evidence type="ECO:0000313" key="7">
    <source>
        <dbReference type="EMBL" id="KAE9228786.1"/>
    </source>
</evidence>
<dbReference type="Proteomes" id="UP000488956">
    <property type="component" value="Unassembled WGS sequence"/>
</dbReference>
<dbReference type="EMBL" id="QXGD01000679">
    <property type="protein sequence ID" value="KAE9228786.1"/>
    <property type="molecule type" value="Genomic_DNA"/>
</dbReference>
<dbReference type="EMBL" id="QXGC01000134">
    <property type="protein sequence ID" value="KAE9248082.1"/>
    <property type="molecule type" value="Genomic_DNA"/>
</dbReference>
<evidence type="ECO:0000313" key="14">
    <source>
        <dbReference type="Proteomes" id="UP000440367"/>
    </source>
</evidence>